<evidence type="ECO:0000256" key="7">
    <source>
        <dbReference type="ARBA" id="ARBA00023045"/>
    </source>
</evidence>
<dbReference type="NCBIfam" id="TIGR01554">
    <property type="entry name" value="major_cap_HK97"/>
    <property type="match status" value="1"/>
</dbReference>
<feature type="coiled-coil region" evidence="8">
    <location>
        <begin position="175"/>
        <end position="233"/>
    </location>
</feature>
<dbReference type="SUPFAM" id="SSF56563">
    <property type="entry name" value="Major capsid protein gp5"/>
    <property type="match status" value="1"/>
</dbReference>
<dbReference type="GO" id="GO:0044423">
    <property type="term" value="C:virion component"/>
    <property type="evidence" value="ECO:0007669"/>
    <property type="project" value="UniProtKB-KW"/>
</dbReference>
<evidence type="ECO:0000259" key="9">
    <source>
        <dbReference type="Pfam" id="PF04586"/>
    </source>
</evidence>
<dbReference type="InterPro" id="IPR054612">
    <property type="entry name" value="Phage_capsid-like_C"/>
</dbReference>
<dbReference type="Pfam" id="PF05065">
    <property type="entry name" value="Phage_capsid"/>
    <property type="match status" value="1"/>
</dbReference>
<dbReference type="InterPro" id="IPR054613">
    <property type="entry name" value="Peptidase_S78_dom"/>
</dbReference>
<feature type="domain" description="Phage capsid-like C-terminal" evidence="10">
    <location>
        <begin position="274"/>
        <end position="549"/>
    </location>
</feature>
<dbReference type="Gene3D" id="3.30.2320.10">
    <property type="entry name" value="hypothetical protein PF0899 domain"/>
    <property type="match status" value="1"/>
</dbReference>
<feature type="domain" description="Prohead serine protease" evidence="9">
    <location>
        <begin position="13"/>
        <end position="166"/>
    </location>
</feature>
<comment type="subcellular location">
    <subcellularLocation>
        <location evidence="1">Virion</location>
    </subcellularLocation>
</comment>
<evidence type="ECO:0000256" key="2">
    <source>
        <dbReference type="ARBA" id="ARBA00022612"/>
    </source>
</evidence>
<keyword evidence="7" id="KW-1273">Viral capsid maturation</keyword>
<dbReference type="Pfam" id="PF04586">
    <property type="entry name" value="Peptidase_S78"/>
    <property type="match status" value="1"/>
</dbReference>
<evidence type="ECO:0000256" key="1">
    <source>
        <dbReference type="ARBA" id="ARBA00004328"/>
    </source>
</evidence>
<keyword evidence="5" id="KW-0946">Virion</keyword>
<organism evidence="11">
    <name type="scientific">Siphoviridae sp. ctzWr28</name>
    <dbReference type="NCBI Taxonomy" id="2827980"/>
    <lineage>
        <taxon>Viruses</taxon>
        <taxon>Duplodnaviria</taxon>
        <taxon>Heunggongvirae</taxon>
        <taxon>Uroviricota</taxon>
        <taxon>Caudoviricetes</taxon>
    </lineage>
</organism>
<keyword evidence="4" id="KW-0378">Hydrolase</keyword>
<evidence type="ECO:0000256" key="8">
    <source>
        <dbReference type="SAM" id="Coils"/>
    </source>
</evidence>
<proteinExistence type="predicted"/>
<dbReference type="EMBL" id="BK032571">
    <property type="protein sequence ID" value="DAF48629.1"/>
    <property type="molecule type" value="Genomic_DNA"/>
</dbReference>
<protein>
    <submittedName>
        <fullName evidence="11">Major capsid protein</fullName>
    </submittedName>
</protein>
<dbReference type="Gene3D" id="3.30.2400.10">
    <property type="entry name" value="Major capsid protein gp5"/>
    <property type="match status" value="1"/>
</dbReference>
<dbReference type="GO" id="GO:0046797">
    <property type="term" value="P:viral procapsid maturation"/>
    <property type="evidence" value="ECO:0007669"/>
    <property type="project" value="UniProtKB-KW"/>
</dbReference>
<dbReference type="InterPro" id="IPR024455">
    <property type="entry name" value="Phage_capsid"/>
</dbReference>
<evidence type="ECO:0000313" key="11">
    <source>
        <dbReference type="EMBL" id="DAF48629.1"/>
    </source>
</evidence>
<evidence type="ECO:0000259" key="10">
    <source>
        <dbReference type="Pfam" id="PF05065"/>
    </source>
</evidence>
<evidence type="ECO:0000256" key="3">
    <source>
        <dbReference type="ARBA" id="ARBA00022670"/>
    </source>
</evidence>
<reference evidence="11" key="1">
    <citation type="journal article" date="2021" name="Proc. Natl. Acad. Sci. U.S.A.">
        <title>A Catalog of Tens of Thousands of Viruses from Human Metagenomes Reveals Hidden Associations with Chronic Diseases.</title>
        <authorList>
            <person name="Tisza M.J."/>
            <person name="Buck C.B."/>
        </authorList>
    </citation>
    <scope>NUCLEOTIDE SEQUENCE</scope>
    <source>
        <strain evidence="11">CtzWr28</strain>
    </source>
</reference>
<dbReference type="GO" id="GO:0008233">
    <property type="term" value="F:peptidase activity"/>
    <property type="evidence" value="ECO:0007669"/>
    <property type="project" value="UniProtKB-KW"/>
</dbReference>
<keyword evidence="8" id="KW-0175">Coiled coil</keyword>
<dbReference type="GO" id="GO:0006508">
    <property type="term" value="P:proteolysis"/>
    <property type="evidence" value="ECO:0007669"/>
    <property type="project" value="UniProtKB-KW"/>
</dbReference>
<evidence type="ECO:0000256" key="4">
    <source>
        <dbReference type="ARBA" id="ARBA00022801"/>
    </source>
</evidence>
<keyword evidence="3" id="KW-0645">Protease</keyword>
<sequence length="551" mass="62111">MEKFQKSVEMVLKKDTEEKGIIEGQLITHSVIDSYGDYFDKEALDKVNKDKTYFLLHMHEWSKELGTLKVYQDEKGNLKFTAKLDLSTDENGNAINKDAQKVYSMMKNGANYEMSVGGFLKQREWGKIQTDKGEVEARIIKEIDVVEGSVVLKGAVPDATVTTVKNDKGDENMNLENLEKGINKNTEDIVKAEKKITEIEEKANKITELEEKLNKSSEEIEKMTETLDEVMKKGMANPENVNKAQNEAFEKYLRTGDKSIEGLKKAAIGTGQATVLIPTILSNEILKETKEVSNFLMQGKIYQGSGDYIKIPVRNDITPANQIVKEGQGNTQDGTLAYTHKELRAGYRQVRYPITDELVQDSAFDMVGELKEAISEEFGQTLSDLTVKGTYNASTEQYIEGFLTNTAITGAAITSATTKKVTADDLVKLETGMKASYRQGAAYFVSPKLYEEMKLWKDADGRFLWANIIEGATMKFNGYPVYVEEFLDDIDTGKYPAVFCDFKKGYAYYLKKGFEQELHRNVNERTTEYYTRIRIGGGVIRPKAFSVLKVK</sequence>
<name>A0A8S5SCD7_9CAUD</name>
<keyword evidence="2" id="KW-1188">Viral release from host cell</keyword>
<keyword evidence="6" id="KW-0118">Viral capsid assembly</keyword>
<accession>A0A8S5SCD7</accession>
<evidence type="ECO:0000256" key="5">
    <source>
        <dbReference type="ARBA" id="ARBA00022844"/>
    </source>
</evidence>
<evidence type="ECO:0000256" key="6">
    <source>
        <dbReference type="ARBA" id="ARBA00022950"/>
    </source>
</evidence>